<evidence type="ECO:0000259" key="4">
    <source>
        <dbReference type="PROSITE" id="PS50995"/>
    </source>
</evidence>
<dbReference type="InterPro" id="IPR039422">
    <property type="entry name" value="MarR/SlyA-like"/>
</dbReference>
<proteinExistence type="predicted"/>
<accession>A0A5C8ZGV2</accession>
<dbReference type="EMBL" id="VKAC01000004">
    <property type="protein sequence ID" value="TXR56764.1"/>
    <property type="molecule type" value="Genomic_DNA"/>
</dbReference>
<dbReference type="InterPro" id="IPR023187">
    <property type="entry name" value="Tscrpt_reg_MarR-type_CS"/>
</dbReference>
<sequence length="149" mass="16320">MTSTKLAVEAWEALFRTQASLVRRFAEQDVWAPERGVGLREYDVLYTLTTVDGGRARLGALADAVLLPQPSLSRLVDRLVAQGLLEREPDPADRRGVVLVLTGAGRAAQREVGRRHAAAIAEALGEHLDDDDLLALRDLCRKVLCARLP</sequence>
<dbReference type="PROSITE" id="PS50995">
    <property type="entry name" value="HTH_MARR_2"/>
    <property type="match status" value="1"/>
</dbReference>
<evidence type="ECO:0000256" key="3">
    <source>
        <dbReference type="ARBA" id="ARBA00023163"/>
    </source>
</evidence>
<dbReference type="Proteomes" id="UP000321234">
    <property type="component" value="Unassembled WGS sequence"/>
</dbReference>
<feature type="domain" description="HTH marR-type" evidence="4">
    <location>
        <begin position="1"/>
        <end position="145"/>
    </location>
</feature>
<dbReference type="GO" id="GO:0003700">
    <property type="term" value="F:DNA-binding transcription factor activity"/>
    <property type="evidence" value="ECO:0007669"/>
    <property type="project" value="InterPro"/>
</dbReference>
<gene>
    <name evidence="5" type="ORF">FMM08_08505</name>
</gene>
<evidence type="ECO:0000256" key="1">
    <source>
        <dbReference type="ARBA" id="ARBA00023015"/>
    </source>
</evidence>
<dbReference type="RefSeq" id="WP_147925893.1">
    <property type="nucleotide sequence ID" value="NZ_VKAC01000004.1"/>
</dbReference>
<reference evidence="5 6" key="1">
    <citation type="submission" date="2019-07" db="EMBL/GenBank/DDBJ databases">
        <title>Quadrisphaera sp. strain DD2A genome sequencing and assembly.</title>
        <authorList>
            <person name="Kim I."/>
        </authorList>
    </citation>
    <scope>NUCLEOTIDE SEQUENCE [LARGE SCALE GENOMIC DNA]</scope>
    <source>
        <strain evidence="5 6">DD2A</strain>
    </source>
</reference>
<protein>
    <submittedName>
        <fullName evidence="5">MarR family transcriptional regulator</fullName>
    </submittedName>
</protein>
<dbReference type="PRINTS" id="PR00598">
    <property type="entry name" value="HTHMARR"/>
</dbReference>
<dbReference type="Pfam" id="PF12802">
    <property type="entry name" value="MarR_2"/>
    <property type="match status" value="1"/>
</dbReference>
<evidence type="ECO:0000256" key="2">
    <source>
        <dbReference type="ARBA" id="ARBA00023125"/>
    </source>
</evidence>
<organism evidence="5 6">
    <name type="scientific">Quadrisphaera setariae</name>
    <dbReference type="NCBI Taxonomy" id="2593304"/>
    <lineage>
        <taxon>Bacteria</taxon>
        <taxon>Bacillati</taxon>
        <taxon>Actinomycetota</taxon>
        <taxon>Actinomycetes</taxon>
        <taxon>Kineosporiales</taxon>
        <taxon>Kineosporiaceae</taxon>
        <taxon>Quadrisphaera</taxon>
    </lineage>
</organism>
<keyword evidence="2" id="KW-0238">DNA-binding</keyword>
<dbReference type="SUPFAM" id="SSF46785">
    <property type="entry name" value="Winged helix' DNA-binding domain"/>
    <property type="match status" value="1"/>
</dbReference>
<dbReference type="SMART" id="SM00347">
    <property type="entry name" value="HTH_MARR"/>
    <property type="match status" value="1"/>
</dbReference>
<dbReference type="PROSITE" id="PS01117">
    <property type="entry name" value="HTH_MARR_1"/>
    <property type="match status" value="1"/>
</dbReference>
<dbReference type="PANTHER" id="PTHR33164:SF43">
    <property type="entry name" value="HTH-TYPE TRANSCRIPTIONAL REPRESSOR YETL"/>
    <property type="match status" value="1"/>
</dbReference>
<dbReference type="InterPro" id="IPR036388">
    <property type="entry name" value="WH-like_DNA-bd_sf"/>
</dbReference>
<comment type="caution">
    <text evidence="5">The sequence shown here is derived from an EMBL/GenBank/DDBJ whole genome shotgun (WGS) entry which is preliminary data.</text>
</comment>
<dbReference type="Gene3D" id="1.10.10.10">
    <property type="entry name" value="Winged helix-like DNA-binding domain superfamily/Winged helix DNA-binding domain"/>
    <property type="match status" value="1"/>
</dbReference>
<dbReference type="InterPro" id="IPR036390">
    <property type="entry name" value="WH_DNA-bd_sf"/>
</dbReference>
<name>A0A5C8ZGV2_9ACTN</name>
<keyword evidence="1" id="KW-0805">Transcription regulation</keyword>
<dbReference type="PANTHER" id="PTHR33164">
    <property type="entry name" value="TRANSCRIPTIONAL REGULATOR, MARR FAMILY"/>
    <property type="match status" value="1"/>
</dbReference>
<dbReference type="GO" id="GO:0006950">
    <property type="term" value="P:response to stress"/>
    <property type="evidence" value="ECO:0007669"/>
    <property type="project" value="TreeGrafter"/>
</dbReference>
<evidence type="ECO:0000313" key="5">
    <source>
        <dbReference type="EMBL" id="TXR56764.1"/>
    </source>
</evidence>
<dbReference type="GO" id="GO:0003677">
    <property type="term" value="F:DNA binding"/>
    <property type="evidence" value="ECO:0007669"/>
    <property type="project" value="UniProtKB-KW"/>
</dbReference>
<evidence type="ECO:0000313" key="6">
    <source>
        <dbReference type="Proteomes" id="UP000321234"/>
    </source>
</evidence>
<dbReference type="OrthoDB" id="3216907at2"/>
<keyword evidence="6" id="KW-1185">Reference proteome</keyword>
<dbReference type="InterPro" id="IPR000835">
    <property type="entry name" value="HTH_MarR-typ"/>
</dbReference>
<keyword evidence="3" id="KW-0804">Transcription</keyword>
<dbReference type="AlphaFoldDB" id="A0A5C8ZGV2"/>